<reference evidence="2 3" key="1">
    <citation type="submission" date="2014-04" db="EMBL/GenBank/DDBJ databases">
        <authorList>
            <consortium name="DOE Joint Genome Institute"/>
            <person name="Kuo A."/>
            <person name="Kohler A."/>
            <person name="Nagy L.G."/>
            <person name="Floudas D."/>
            <person name="Copeland A."/>
            <person name="Barry K.W."/>
            <person name="Cichocki N."/>
            <person name="Veneault-Fourrey C."/>
            <person name="LaButti K."/>
            <person name="Lindquist E.A."/>
            <person name="Lipzen A."/>
            <person name="Lundell T."/>
            <person name="Morin E."/>
            <person name="Murat C."/>
            <person name="Sun H."/>
            <person name="Tunlid A."/>
            <person name="Henrissat B."/>
            <person name="Grigoriev I.V."/>
            <person name="Hibbett D.S."/>
            <person name="Martin F."/>
            <person name="Nordberg H.P."/>
            <person name="Cantor M.N."/>
            <person name="Hua S.X."/>
        </authorList>
    </citation>
    <scope>NUCLEOTIDE SEQUENCE [LARGE SCALE GENOMIC DNA]</scope>
    <source>
        <strain evidence="2 3">LaAM-08-1</strain>
    </source>
</reference>
<accession>A0A0C9WUK8</accession>
<organism evidence="2 3">
    <name type="scientific">Laccaria amethystina LaAM-08-1</name>
    <dbReference type="NCBI Taxonomy" id="1095629"/>
    <lineage>
        <taxon>Eukaryota</taxon>
        <taxon>Fungi</taxon>
        <taxon>Dikarya</taxon>
        <taxon>Basidiomycota</taxon>
        <taxon>Agaricomycotina</taxon>
        <taxon>Agaricomycetes</taxon>
        <taxon>Agaricomycetidae</taxon>
        <taxon>Agaricales</taxon>
        <taxon>Agaricineae</taxon>
        <taxon>Hydnangiaceae</taxon>
        <taxon>Laccaria</taxon>
    </lineage>
</organism>
<feature type="domain" description="CHAT" evidence="1">
    <location>
        <begin position="218"/>
        <end position="394"/>
    </location>
</feature>
<name>A0A0C9WUK8_9AGAR</name>
<sequence>MKLNKLVISPTEASAVSWTVDIALNGEIIHARVPLNLPINNAEGDEIVWYLERYPQSPFDADRAIKCIRLLERYSDALFEQLGLATIGPRIKLAETPGCQAETLTVEIFQNLIDGVGPSIHQIYWELLEDERLWLGMVGAVVVRRKFTSYRISKHLEDTASLSHRNKLVAWGPLATSQKPPSFNVLLVVARNLDPDNPEVDPILGLARLSTLFREMKQSSGCRFSLEVVRPGTYAAFRKHLQLSTERHGQGYFHLVHFDMHGAVVSQPTRSSTSEEANPRVVAGLLFASKTHGGKLDFVPARRIAKLVQQHGIRLIVSNGCRSASTHVHDVEANLATVMLEEGITNVLAMQTEFMSGAAKLFIIQFYRSFLQHGVSFSRAVRDAREHLQRNPIRSARFGLEVPLQDWIVPVAYLTDVDLEIAPPKVHQSIPPPLSERAVEPDSEFDGPDLVGRDCDALRIERDLTESQVLILYGQGGVGKTALLRQMVDVWRATSFVEQVFYVDFAQSPTPVTMHRFVDRINGNEGPETGIVQKMGDAVLGWWNKEKPKPPRNITGEVAQLIRRCHDHSTIFVLDSLDAALSSLPQFSRLGSLAEETRQGLYRFIENLINFKPAKGQKKPLLVLIGRGDDAWWNSRFQQVPARFINLKPLDLPSAVILGTRILEQAGVDTNSWDVGEKNSLHQIVNLFGRLPLVLEVMLPNARNMSLDEFYRNTHLHMIPETDIMWKHKPSTLGSDRILHDLFRRLNCASFQMRSVLRSLALFWLEGPAVIGILAAWHELDPGMPGVIGKDFGSIINIFRDVGGLELNVDTQCITEVHPLMTILLRSMLRSYLPFETRLKDDQLLKAYRIMVDRTQNQLAMLNCTGKYDFALIFRIQKRSLANMVAVMQDCANQGASLKTEDWPRDGLAYFFSTSRFAFRDSVPDHLYLLSHLEPTLKQYVTTFGGPKQSLATKDLPFALQISNHLAIMYLAEFQALEQASRHVDFSIELIRASEREHTPMSIPAKIHAKQIAFRLKASICLFQHDFDDAQAYWDKQSDLEIVSLGVAQSVGGQQDGSNALGQNWIEGVANLGLSDSAGRVQVGDVIKEVSTKYLPALAQIRQSAWSHMVKAIKEGDSSTLEGEIRPYARVFMEQAFGLSTPAMNRVLDVSKETSYDVGYLLEDHDYSSVDQLTQELETGLDRADAGCVVRAEHKLLCQALEQGNWPGAQIHIRLLLRHLPALPAVSPQLRIALPLLEESLKFEQGRGVEGDSLTMLIDVVKTLMANEEVAVLANLDKTLQ</sequence>
<keyword evidence="3" id="KW-1185">Reference proteome</keyword>
<gene>
    <name evidence="2" type="ORF">K443DRAFT_11022</name>
</gene>
<dbReference type="HOGENOM" id="CLU_262140_0_0_1"/>
<protein>
    <recommendedName>
        <fullName evidence="1">CHAT domain-containing protein</fullName>
    </recommendedName>
</protein>
<dbReference type="STRING" id="1095629.A0A0C9WUK8"/>
<evidence type="ECO:0000313" key="2">
    <source>
        <dbReference type="EMBL" id="KIJ95935.1"/>
    </source>
</evidence>
<dbReference type="Proteomes" id="UP000054477">
    <property type="component" value="Unassembled WGS sequence"/>
</dbReference>
<dbReference type="Pfam" id="PF12770">
    <property type="entry name" value="CHAT"/>
    <property type="match status" value="1"/>
</dbReference>
<evidence type="ECO:0000313" key="3">
    <source>
        <dbReference type="Proteomes" id="UP000054477"/>
    </source>
</evidence>
<dbReference type="InterPro" id="IPR024983">
    <property type="entry name" value="CHAT_dom"/>
</dbReference>
<dbReference type="SUPFAM" id="SSF52540">
    <property type="entry name" value="P-loop containing nucleoside triphosphate hydrolases"/>
    <property type="match status" value="1"/>
</dbReference>
<reference evidence="3" key="2">
    <citation type="submission" date="2015-01" db="EMBL/GenBank/DDBJ databases">
        <title>Evolutionary Origins and Diversification of the Mycorrhizal Mutualists.</title>
        <authorList>
            <consortium name="DOE Joint Genome Institute"/>
            <consortium name="Mycorrhizal Genomics Consortium"/>
            <person name="Kohler A."/>
            <person name="Kuo A."/>
            <person name="Nagy L.G."/>
            <person name="Floudas D."/>
            <person name="Copeland A."/>
            <person name="Barry K.W."/>
            <person name="Cichocki N."/>
            <person name="Veneault-Fourrey C."/>
            <person name="LaButti K."/>
            <person name="Lindquist E.A."/>
            <person name="Lipzen A."/>
            <person name="Lundell T."/>
            <person name="Morin E."/>
            <person name="Murat C."/>
            <person name="Riley R."/>
            <person name="Ohm R."/>
            <person name="Sun H."/>
            <person name="Tunlid A."/>
            <person name="Henrissat B."/>
            <person name="Grigoriev I.V."/>
            <person name="Hibbett D.S."/>
            <person name="Martin F."/>
        </authorList>
    </citation>
    <scope>NUCLEOTIDE SEQUENCE [LARGE SCALE GENOMIC DNA]</scope>
    <source>
        <strain evidence="3">LaAM-08-1</strain>
    </source>
</reference>
<dbReference type="EMBL" id="KN838738">
    <property type="protein sequence ID" value="KIJ95935.1"/>
    <property type="molecule type" value="Genomic_DNA"/>
</dbReference>
<proteinExistence type="predicted"/>
<dbReference type="OrthoDB" id="5301473at2759"/>
<dbReference type="InterPro" id="IPR027417">
    <property type="entry name" value="P-loop_NTPase"/>
</dbReference>
<dbReference type="Gene3D" id="3.40.50.300">
    <property type="entry name" value="P-loop containing nucleotide triphosphate hydrolases"/>
    <property type="match status" value="1"/>
</dbReference>
<evidence type="ECO:0000259" key="1">
    <source>
        <dbReference type="Pfam" id="PF12770"/>
    </source>
</evidence>